<organism evidence="2 3">
    <name type="scientific">Sporothrix stenoceras</name>
    <dbReference type="NCBI Taxonomy" id="5173"/>
    <lineage>
        <taxon>Eukaryota</taxon>
        <taxon>Fungi</taxon>
        <taxon>Dikarya</taxon>
        <taxon>Ascomycota</taxon>
        <taxon>Pezizomycotina</taxon>
        <taxon>Sordariomycetes</taxon>
        <taxon>Sordariomycetidae</taxon>
        <taxon>Ophiostomatales</taxon>
        <taxon>Ophiostomataceae</taxon>
        <taxon>Sporothrix</taxon>
    </lineage>
</organism>
<feature type="region of interest" description="Disordered" evidence="1">
    <location>
        <begin position="146"/>
        <end position="334"/>
    </location>
</feature>
<feature type="compositionally biased region" description="Low complexity" evidence="1">
    <location>
        <begin position="231"/>
        <end position="256"/>
    </location>
</feature>
<keyword evidence="3" id="KW-1185">Reference proteome</keyword>
<name>A0ABR3ZJI5_9PEZI</name>
<feature type="compositionally biased region" description="Polar residues" evidence="1">
    <location>
        <begin position="56"/>
        <end position="68"/>
    </location>
</feature>
<sequence length="579" mass="63362">MDSHNPYHDDLEELMDEYPPGPPTSPVEPGLPLQRTSSLESALSMSSFEMVGAVSPSPTMSAASSRTMSPGPPPSLASTSAEGAAPAPDQGSAQGLGLLFPVPATDLLADDTEIIPHTPPPTPVPAHRELLPHVCATLPVPAFYSINNKSDQSDRQAGPSQNTTARGNATAPVSDGSMERYVLRKQRQSLPEPEPESTTLSEEGIRAFSGEFVRQNEQRLSKKRRRLDQEGSSSSTSAGPSGYTESAAPSSSRRSPTPNLLDPSHPEYNTVPIQPEPADPRITHVRFGVFQHRRDGRPHTDGDSEAEAEAGAEDKDVPREDSSDTASESEFPYSWASTLPSNNPWYVETLRLRLRLRSRSLPRAFTGAPREIPPLAKTNPWHRAVQAQAPNVAGTNDPNDDGDWDWMFGPLMESVASPRPEPPSLRAQIVSTQNEFLKAQALDWARTVPDTPQGELLFLFLLTVAGTLCLGMDRETLHSIFHHTRSAVTGIVGTVVGTVVDTVHQHISVDQIMAFYDEAIRATTAWVFEQHHELEVALDNASVHMGRLQGDLRSVIFSMWIVCEFVTGLRREAERRRNR</sequence>
<comment type="caution">
    <text evidence="2">The sequence shown here is derived from an EMBL/GenBank/DDBJ whole genome shotgun (WGS) entry which is preliminary data.</text>
</comment>
<evidence type="ECO:0000313" key="2">
    <source>
        <dbReference type="EMBL" id="KAL1900575.1"/>
    </source>
</evidence>
<evidence type="ECO:0000256" key="1">
    <source>
        <dbReference type="SAM" id="MobiDB-lite"/>
    </source>
</evidence>
<reference evidence="2 3" key="1">
    <citation type="journal article" date="2024" name="IMA Fungus">
        <title>IMA Genome - F19 : A genome assembly and annotation guide to empower mycologists, including annotated draft genome sequences of Ceratocystis pirilliformis, Diaporthe australafricana, Fusarium ophioides, Paecilomyces lecythidis, and Sporothrix stenoceras.</title>
        <authorList>
            <person name="Aylward J."/>
            <person name="Wilson A.M."/>
            <person name="Visagie C.M."/>
            <person name="Spraker J."/>
            <person name="Barnes I."/>
            <person name="Buitendag C."/>
            <person name="Ceriani C."/>
            <person name="Del Mar Angel L."/>
            <person name="du Plessis D."/>
            <person name="Fuchs T."/>
            <person name="Gasser K."/>
            <person name="Kramer D."/>
            <person name="Li W."/>
            <person name="Munsamy K."/>
            <person name="Piso A."/>
            <person name="Price J.L."/>
            <person name="Sonnekus B."/>
            <person name="Thomas C."/>
            <person name="van der Nest A."/>
            <person name="van Dijk A."/>
            <person name="van Heerden A."/>
            <person name="van Vuuren N."/>
            <person name="Yilmaz N."/>
            <person name="Duong T.A."/>
            <person name="van der Merwe N.A."/>
            <person name="Wingfield M.J."/>
            <person name="Wingfield B.D."/>
        </authorList>
    </citation>
    <scope>NUCLEOTIDE SEQUENCE [LARGE SCALE GENOMIC DNA]</scope>
    <source>
        <strain evidence="2 3">CMW 5346</strain>
    </source>
</reference>
<feature type="compositionally biased region" description="Polar residues" evidence="1">
    <location>
        <begin position="158"/>
        <end position="167"/>
    </location>
</feature>
<evidence type="ECO:0000313" key="3">
    <source>
        <dbReference type="Proteomes" id="UP001583186"/>
    </source>
</evidence>
<protein>
    <submittedName>
        <fullName evidence="2">Uncharacterized protein</fullName>
    </submittedName>
</protein>
<feature type="compositionally biased region" description="Low complexity" evidence="1">
    <location>
        <begin position="27"/>
        <end position="40"/>
    </location>
</feature>
<feature type="compositionally biased region" description="Basic and acidic residues" evidence="1">
    <location>
        <begin position="312"/>
        <end position="322"/>
    </location>
</feature>
<dbReference type="EMBL" id="JAWCUI010000009">
    <property type="protein sequence ID" value="KAL1900575.1"/>
    <property type="molecule type" value="Genomic_DNA"/>
</dbReference>
<proteinExistence type="predicted"/>
<accession>A0ABR3ZJI5</accession>
<feature type="region of interest" description="Disordered" evidence="1">
    <location>
        <begin position="1"/>
        <end position="40"/>
    </location>
</feature>
<dbReference type="Proteomes" id="UP001583186">
    <property type="component" value="Unassembled WGS sequence"/>
</dbReference>
<gene>
    <name evidence="2" type="ORF">Sste5346_002298</name>
</gene>
<feature type="region of interest" description="Disordered" evidence="1">
    <location>
        <begin position="53"/>
        <end position="97"/>
    </location>
</feature>